<gene>
    <name evidence="2" type="ORF">GBAR_LOCUS8034</name>
</gene>
<feature type="domain" description="SUF system FeS cluster assembly SufBD core" evidence="1">
    <location>
        <begin position="3"/>
        <end position="176"/>
    </location>
</feature>
<dbReference type="EMBL" id="CASHTH010001190">
    <property type="protein sequence ID" value="CAI8012523.1"/>
    <property type="molecule type" value="Genomic_DNA"/>
</dbReference>
<sequence>MLDESKAAYHVGTTRVTQEKDSSYESGSFAMGCALGRHELTVLLDGTGAYCSLNGLYLTDDTQHMDNLISIDHAHPNGTSRLYYKGILDGRSRAVFGGTVLVRQDAQKTDAQQTDKNLILSDRAEVDSKPSLLIYADDVKCGHGATAGHIDDDTLFYMRSRGIDPETASQILIHAFARDIIDTVAHEPVREYLDRLFLDTVSGKTISGLGDSNPGSRQRQGGA</sequence>
<organism evidence="2 3">
    <name type="scientific">Geodia barretti</name>
    <name type="common">Barrett's horny sponge</name>
    <dbReference type="NCBI Taxonomy" id="519541"/>
    <lineage>
        <taxon>Eukaryota</taxon>
        <taxon>Metazoa</taxon>
        <taxon>Porifera</taxon>
        <taxon>Demospongiae</taxon>
        <taxon>Heteroscleromorpha</taxon>
        <taxon>Tetractinellida</taxon>
        <taxon>Astrophorina</taxon>
        <taxon>Geodiidae</taxon>
        <taxon>Geodia</taxon>
    </lineage>
</organism>
<dbReference type="Pfam" id="PF01458">
    <property type="entry name" value="SUFBD_core"/>
    <property type="match status" value="1"/>
</dbReference>
<dbReference type="Proteomes" id="UP001174909">
    <property type="component" value="Unassembled WGS sequence"/>
</dbReference>
<name>A0AA35RJ72_GEOBA</name>
<protein>
    <submittedName>
        <fullName evidence="2">FeS cluster assembly protein SufD</fullName>
    </submittedName>
</protein>
<evidence type="ECO:0000259" key="1">
    <source>
        <dbReference type="Pfam" id="PF01458"/>
    </source>
</evidence>
<evidence type="ECO:0000313" key="2">
    <source>
        <dbReference type="EMBL" id="CAI8012523.1"/>
    </source>
</evidence>
<keyword evidence="3" id="KW-1185">Reference proteome</keyword>
<dbReference type="SUPFAM" id="SSF101960">
    <property type="entry name" value="Stabilizer of iron transporter SufD"/>
    <property type="match status" value="1"/>
</dbReference>
<reference evidence="2" key="1">
    <citation type="submission" date="2023-03" db="EMBL/GenBank/DDBJ databases">
        <authorList>
            <person name="Steffen K."/>
            <person name="Cardenas P."/>
        </authorList>
    </citation>
    <scope>NUCLEOTIDE SEQUENCE</scope>
</reference>
<dbReference type="AlphaFoldDB" id="A0AA35RJ72"/>
<dbReference type="InterPro" id="IPR000825">
    <property type="entry name" value="SUF_FeS_clus_asmbl_SufBD_core"/>
</dbReference>
<dbReference type="PANTHER" id="PTHR43575">
    <property type="entry name" value="PROTEIN ABCI7, CHLOROPLASTIC"/>
    <property type="match status" value="1"/>
</dbReference>
<proteinExistence type="predicted"/>
<comment type="caution">
    <text evidence="2">The sequence shown here is derived from an EMBL/GenBank/DDBJ whole genome shotgun (WGS) entry which is preliminary data.</text>
</comment>
<dbReference type="InterPro" id="IPR037284">
    <property type="entry name" value="SUF_FeS_clus_asmbl_SufBD_sf"/>
</dbReference>
<evidence type="ECO:0000313" key="3">
    <source>
        <dbReference type="Proteomes" id="UP001174909"/>
    </source>
</evidence>
<dbReference type="PANTHER" id="PTHR43575:SF1">
    <property type="entry name" value="PROTEIN ABCI7, CHLOROPLASTIC"/>
    <property type="match status" value="1"/>
</dbReference>
<dbReference type="InterPro" id="IPR055346">
    <property type="entry name" value="Fe-S_cluster_assembly_SufBD"/>
</dbReference>
<dbReference type="GO" id="GO:0016226">
    <property type="term" value="P:iron-sulfur cluster assembly"/>
    <property type="evidence" value="ECO:0007669"/>
    <property type="project" value="InterPro"/>
</dbReference>
<accession>A0AA35RJ72</accession>